<sequence length="229" mass="24496">MSKTSKRMADNRESLDSNQHYSLGEAIALLKKTSNAAFNETIDIAINLGIDAKKSDQNVRGSMVLPNGTGKTLRVIVFAQSEQVDAAKNAGADKVGFEDLAEEIKSGFSEFDVVIATPDTMRIVGQLGKILGPKGMMPNPKDGTVTKNVEDAVIKAKTGQIRFRNDKGGVVHCPIGKIDFSEESIKENLESLLDAIMKSKPSSAKGAFIKKVTVSSTMGPGITIDHSTI</sequence>
<dbReference type="Gene3D" id="3.30.190.20">
    <property type="match status" value="1"/>
</dbReference>
<keyword evidence="4 11" id="KW-0699">rRNA-binding</keyword>
<proteinExistence type="inferred from homology"/>
<evidence type="ECO:0000256" key="6">
    <source>
        <dbReference type="ARBA" id="ARBA00022884"/>
    </source>
</evidence>
<evidence type="ECO:0000256" key="8">
    <source>
        <dbReference type="ARBA" id="ARBA00023274"/>
    </source>
</evidence>
<evidence type="ECO:0000256" key="5">
    <source>
        <dbReference type="ARBA" id="ARBA00022845"/>
    </source>
</evidence>
<dbReference type="GO" id="GO:0019843">
    <property type="term" value="F:rRNA binding"/>
    <property type="evidence" value="ECO:0007669"/>
    <property type="project" value="UniProtKB-UniRule"/>
</dbReference>
<evidence type="ECO:0000313" key="13">
    <source>
        <dbReference type="EMBL" id="ADI19560.1"/>
    </source>
</evidence>
<dbReference type="PANTHER" id="PTHR36427">
    <property type="entry name" value="54S RIBOSOMAL PROTEIN L1, MITOCHONDRIAL"/>
    <property type="match status" value="1"/>
</dbReference>
<dbReference type="InterPro" id="IPR002143">
    <property type="entry name" value="Ribosomal_uL1"/>
</dbReference>
<dbReference type="CDD" id="cd00403">
    <property type="entry name" value="Ribosomal_L1"/>
    <property type="match status" value="1"/>
</dbReference>
<evidence type="ECO:0000256" key="9">
    <source>
        <dbReference type="ARBA" id="ARBA00035241"/>
    </source>
</evidence>
<accession>E0XYR9</accession>
<dbReference type="Gene3D" id="3.40.50.790">
    <property type="match status" value="1"/>
</dbReference>
<evidence type="ECO:0000256" key="10">
    <source>
        <dbReference type="ARBA" id="ARBA00059110"/>
    </source>
</evidence>
<dbReference type="HAMAP" id="MF_01318_B">
    <property type="entry name" value="Ribosomal_uL1_B"/>
    <property type="match status" value="1"/>
</dbReference>
<evidence type="ECO:0000256" key="12">
    <source>
        <dbReference type="RuleBase" id="RU000659"/>
    </source>
</evidence>
<evidence type="ECO:0000256" key="11">
    <source>
        <dbReference type="HAMAP-Rule" id="MF_01318"/>
    </source>
</evidence>
<dbReference type="GO" id="GO:0000049">
    <property type="term" value="F:tRNA binding"/>
    <property type="evidence" value="ECO:0007669"/>
    <property type="project" value="UniProtKB-KW"/>
</dbReference>
<dbReference type="Pfam" id="PF00687">
    <property type="entry name" value="Ribosomal_L1"/>
    <property type="match status" value="1"/>
</dbReference>
<organism evidence="13">
    <name type="scientific">uncultured gamma proteobacterium HF0770_27E13</name>
    <dbReference type="NCBI Taxonomy" id="710986"/>
    <lineage>
        <taxon>Bacteria</taxon>
        <taxon>Pseudomonadati</taxon>
        <taxon>Pseudomonadota</taxon>
        <taxon>Gammaproteobacteria</taxon>
        <taxon>environmental samples</taxon>
    </lineage>
</organism>
<evidence type="ECO:0000256" key="1">
    <source>
        <dbReference type="ARBA" id="ARBA00010531"/>
    </source>
</evidence>
<dbReference type="SUPFAM" id="SSF56808">
    <property type="entry name" value="Ribosomal protein L1"/>
    <property type="match status" value="1"/>
</dbReference>
<keyword evidence="8 11" id="KW-0687">Ribonucleoprotein</keyword>
<dbReference type="InterPro" id="IPR023673">
    <property type="entry name" value="Ribosomal_uL1_CS"/>
</dbReference>
<gene>
    <name evidence="11" type="primary">rplA</name>
</gene>
<comment type="function">
    <text evidence="11">Binds directly to 23S rRNA. The L1 stalk is quite mobile in the ribosome, and is involved in E site tRNA release.</text>
</comment>
<dbReference type="InterPro" id="IPR005878">
    <property type="entry name" value="Ribosom_uL1_bac-type"/>
</dbReference>
<dbReference type="GO" id="GO:0006417">
    <property type="term" value="P:regulation of translation"/>
    <property type="evidence" value="ECO:0007669"/>
    <property type="project" value="UniProtKB-KW"/>
</dbReference>
<name>E0XYR9_9GAMM</name>
<dbReference type="NCBIfam" id="TIGR01169">
    <property type="entry name" value="rplA_bact"/>
    <property type="match status" value="1"/>
</dbReference>
<dbReference type="InterPro" id="IPR028364">
    <property type="entry name" value="Ribosomal_uL1/biogenesis"/>
</dbReference>
<dbReference type="PIRSF" id="PIRSF002155">
    <property type="entry name" value="Ribosomal_L1"/>
    <property type="match status" value="1"/>
</dbReference>
<dbReference type="PROSITE" id="PS01199">
    <property type="entry name" value="RIBOSOMAL_L1"/>
    <property type="match status" value="1"/>
</dbReference>
<keyword evidence="3 11" id="KW-0820">tRNA-binding</keyword>
<comment type="similarity">
    <text evidence="1 11 12">Belongs to the universal ribosomal protein uL1 family.</text>
</comment>
<dbReference type="GO" id="GO:0006412">
    <property type="term" value="P:translation"/>
    <property type="evidence" value="ECO:0007669"/>
    <property type="project" value="UniProtKB-UniRule"/>
</dbReference>
<evidence type="ECO:0000256" key="3">
    <source>
        <dbReference type="ARBA" id="ARBA00022555"/>
    </source>
</evidence>
<dbReference type="EMBL" id="GU474925">
    <property type="protein sequence ID" value="ADI19560.1"/>
    <property type="molecule type" value="Genomic_DNA"/>
</dbReference>
<dbReference type="AlphaFoldDB" id="E0XYR9"/>
<dbReference type="InterPro" id="IPR016095">
    <property type="entry name" value="Ribosomal_uL1_3-a/b-sand"/>
</dbReference>
<keyword evidence="7 11" id="KW-0689">Ribosomal protein</keyword>
<dbReference type="PANTHER" id="PTHR36427:SF3">
    <property type="entry name" value="LARGE RIBOSOMAL SUBUNIT PROTEIN UL1M"/>
    <property type="match status" value="1"/>
</dbReference>
<dbReference type="GO" id="GO:0003735">
    <property type="term" value="F:structural constituent of ribosome"/>
    <property type="evidence" value="ECO:0007669"/>
    <property type="project" value="InterPro"/>
</dbReference>
<reference evidence="13" key="1">
    <citation type="journal article" date="2011" name="Environ. Microbiol.">
        <title>Time-series analyses of Monterey Bay coastal microbial picoplankton using a 'genome proxy' microarray.</title>
        <authorList>
            <person name="Rich V.I."/>
            <person name="Pham V.D."/>
            <person name="Eppley J."/>
            <person name="Shi Y."/>
            <person name="DeLong E.F."/>
        </authorList>
    </citation>
    <scope>NUCLEOTIDE SEQUENCE</scope>
</reference>
<dbReference type="GO" id="GO:0022625">
    <property type="term" value="C:cytosolic large ribosomal subunit"/>
    <property type="evidence" value="ECO:0007669"/>
    <property type="project" value="TreeGrafter"/>
</dbReference>
<keyword evidence="6 11" id="KW-0694">RNA-binding</keyword>
<dbReference type="FunFam" id="3.40.50.790:FF:000001">
    <property type="entry name" value="50S ribosomal protein L1"/>
    <property type="match status" value="1"/>
</dbReference>
<comment type="subunit">
    <text evidence="11">Part of the 50S ribosomal subunit.</text>
</comment>
<keyword evidence="5 11" id="KW-0810">Translation regulation</keyword>
<keyword evidence="2 11" id="KW-0678">Repressor</keyword>
<dbReference type="InterPro" id="IPR023674">
    <property type="entry name" value="Ribosomal_uL1-like"/>
</dbReference>
<comment type="function">
    <text evidence="10 11">Protein L1 is also a translational repressor protein, it controls the translation of the L11 operon by binding to its mRNA.</text>
</comment>
<evidence type="ECO:0000256" key="2">
    <source>
        <dbReference type="ARBA" id="ARBA00022491"/>
    </source>
</evidence>
<evidence type="ECO:0000256" key="4">
    <source>
        <dbReference type="ARBA" id="ARBA00022730"/>
    </source>
</evidence>
<protein>
    <recommendedName>
        <fullName evidence="9 11">Large ribosomal subunit protein uL1</fullName>
    </recommendedName>
</protein>
<evidence type="ECO:0000256" key="7">
    <source>
        <dbReference type="ARBA" id="ARBA00022980"/>
    </source>
</evidence>